<dbReference type="Pfam" id="PF13621">
    <property type="entry name" value="Cupin_8"/>
    <property type="match status" value="1"/>
</dbReference>
<keyword evidence="3" id="KW-1185">Reference proteome</keyword>
<name>A0ABV7FTI5_9ALTE</name>
<dbReference type="InterPro" id="IPR014710">
    <property type="entry name" value="RmlC-like_jellyroll"/>
</dbReference>
<dbReference type="PANTHER" id="PTHR12461">
    <property type="entry name" value="HYPOXIA-INDUCIBLE FACTOR 1 ALPHA INHIBITOR-RELATED"/>
    <property type="match status" value="1"/>
</dbReference>
<evidence type="ECO:0000313" key="3">
    <source>
        <dbReference type="Proteomes" id="UP001595478"/>
    </source>
</evidence>
<comment type="caution">
    <text evidence="2">The sequence shown here is derived from an EMBL/GenBank/DDBJ whole genome shotgun (WGS) entry which is preliminary data.</text>
</comment>
<evidence type="ECO:0000259" key="1">
    <source>
        <dbReference type="PROSITE" id="PS51184"/>
    </source>
</evidence>
<dbReference type="Gene3D" id="2.60.120.10">
    <property type="entry name" value="Jelly Rolls"/>
    <property type="match status" value="1"/>
</dbReference>
<dbReference type="PROSITE" id="PS51184">
    <property type="entry name" value="JMJC"/>
    <property type="match status" value="1"/>
</dbReference>
<organism evidence="2 3">
    <name type="scientific">Agaribacter flavus</name>
    <dbReference type="NCBI Taxonomy" id="1902781"/>
    <lineage>
        <taxon>Bacteria</taxon>
        <taxon>Pseudomonadati</taxon>
        <taxon>Pseudomonadota</taxon>
        <taxon>Gammaproteobacteria</taxon>
        <taxon>Alteromonadales</taxon>
        <taxon>Alteromonadaceae</taxon>
        <taxon>Agaribacter</taxon>
    </lineage>
</organism>
<dbReference type="SMART" id="SM00558">
    <property type="entry name" value="JmjC"/>
    <property type="match status" value="1"/>
</dbReference>
<dbReference type="SUPFAM" id="SSF51197">
    <property type="entry name" value="Clavaminate synthase-like"/>
    <property type="match status" value="1"/>
</dbReference>
<reference evidence="3" key="1">
    <citation type="journal article" date="2019" name="Int. J. Syst. Evol. Microbiol.">
        <title>The Global Catalogue of Microorganisms (GCM) 10K type strain sequencing project: providing services to taxonomists for standard genome sequencing and annotation.</title>
        <authorList>
            <consortium name="The Broad Institute Genomics Platform"/>
            <consortium name="The Broad Institute Genome Sequencing Center for Infectious Disease"/>
            <person name="Wu L."/>
            <person name="Ma J."/>
        </authorList>
    </citation>
    <scope>NUCLEOTIDE SEQUENCE [LARGE SCALE GENOMIC DNA]</scope>
    <source>
        <strain evidence="3">KCTC 52473</strain>
    </source>
</reference>
<gene>
    <name evidence="2" type="ORF">ACFOHL_13340</name>
</gene>
<feature type="domain" description="JmjC" evidence="1">
    <location>
        <begin position="108"/>
        <end position="285"/>
    </location>
</feature>
<dbReference type="Proteomes" id="UP001595478">
    <property type="component" value="Unassembled WGS sequence"/>
</dbReference>
<dbReference type="InterPro" id="IPR003347">
    <property type="entry name" value="JmjC_dom"/>
</dbReference>
<dbReference type="RefSeq" id="WP_376920731.1">
    <property type="nucleotide sequence ID" value="NZ_JBHRSW010000029.1"/>
</dbReference>
<dbReference type="EMBL" id="JBHRSW010000029">
    <property type="protein sequence ID" value="MFC3122603.1"/>
    <property type="molecule type" value="Genomic_DNA"/>
</dbReference>
<protein>
    <submittedName>
        <fullName evidence="2">Cupin-like domain-containing protein</fullName>
    </submittedName>
</protein>
<sequence>MSKSSPFPSSSLPLVEVVENVDINSIPQDIFDSEVPIVLKGLVKNWPLVQKGLNSPQMAVKYLKSHYNGKPAGAYYGSPEIEGRYFYNDTLSACNFSIKKTQLDEFLDSIIEHLNAPQPPSFYIASNDIKQHFPTLLNDNDICFDPRALGGVVPRASIWIGNKTLVSCHYDELSNIACCAIGHRRFTLFPPAQIENLYPGPFHPTPGGQVVSMVDFSNPDYVKFPKFKQALEHACIADLSPGDALFLPTMWWHQVESFDRFNTLVNYWWTPSHPMMGKASTVLMHALLSLRDQPELEKAAWKHIFDYYVFADPDLSREHLPEHTWGVLAPPNDIRARQLKANILNKLNR</sequence>
<dbReference type="PANTHER" id="PTHR12461:SF105">
    <property type="entry name" value="HYPOXIA-INDUCIBLE FACTOR 1-ALPHA INHIBITOR"/>
    <property type="match status" value="1"/>
</dbReference>
<proteinExistence type="predicted"/>
<evidence type="ECO:0000313" key="2">
    <source>
        <dbReference type="EMBL" id="MFC3122603.1"/>
    </source>
</evidence>
<accession>A0ABV7FTI5</accession>
<dbReference type="InterPro" id="IPR041667">
    <property type="entry name" value="Cupin_8"/>
</dbReference>